<keyword evidence="3" id="KW-1185">Reference proteome</keyword>
<comment type="caution">
    <text evidence="2">The sequence shown here is derived from an EMBL/GenBank/DDBJ whole genome shotgun (WGS) entry which is preliminary data.</text>
</comment>
<protein>
    <submittedName>
        <fullName evidence="2">Uncharacterized protein</fullName>
    </submittedName>
</protein>
<dbReference type="OrthoDB" id="21072at2759"/>
<sequence>MKPPIIRVDDWEELPALATLYVCGDNVLDVDEVFLTCKNLLSHPGSGQILVFDDADTQLLSVRECKPEFLKLLFTCFANIVDYFADFAHSDSLVMQSIWYDMLDDLQTVAERLPHMFWEPNVPSCEHSKEFAMEYLGILKLINDVISPPVNPGAEKAVHHNKEHIERTNVRLGSFKAGLKPWGQFLHLKSPGFGVPYGSQISDKSARMGVEFKEERPEQTIPMGGLAIVDRHTERGRRLVTEVFRGDTEVDARRSEENMIREYDAHAVDLSENFITYKTLDGRQMTAEKMHPLSGERTGPRRYSGLGDPATIVKKPDFNLLDEHIGSLRGDDAYEHPDGNEQRQFHMLSIRTMPNAAPADDSVMKESDYTEPFDVWPES</sequence>
<feature type="region of interest" description="Disordered" evidence="1">
    <location>
        <begin position="357"/>
        <end position="379"/>
    </location>
</feature>
<reference evidence="2" key="1">
    <citation type="submission" date="2023-01" db="EMBL/GenBank/DDBJ databases">
        <authorList>
            <person name="Van Ghelder C."/>
            <person name="Rancurel C."/>
        </authorList>
    </citation>
    <scope>NUCLEOTIDE SEQUENCE</scope>
    <source>
        <strain evidence="2">CNCM I-4278</strain>
    </source>
</reference>
<dbReference type="Proteomes" id="UP001152607">
    <property type="component" value="Unassembled WGS sequence"/>
</dbReference>
<organism evidence="2 3">
    <name type="scientific">Periconia digitata</name>
    <dbReference type="NCBI Taxonomy" id="1303443"/>
    <lineage>
        <taxon>Eukaryota</taxon>
        <taxon>Fungi</taxon>
        <taxon>Dikarya</taxon>
        <taxon>Ascomycota</taxon>
        <taxon>Pezizomycotina</taxon>
        <taxon>Dothideomycetes</taxon>
        <taxon>Pleosporomycetidae</taxon>
        <taxon>Pleosporales</taxon>
        <taxon>Massarineae</taxon>
        <taxon>Periconiaceae</taxon>
        <taxon>Periconia</taxon>
    </lineage>
</organism>
<dbReference type="EMBL" id="CAOQHR010000006">
    <property type="protein sequence ID" value="CAI6335818.1"/>
    <property type="molecule type" value="Genomic_DNA"/>
</dbReference>
<evidence type="ECO:0000256" key="1">
    <source>
        <dbReference type="SAM" id="MobiDB-lite"/>
    </source>
</evidence>
<dbReference type="AlphaFoldDB" id="A0A9W4UKC2"/>
<accession>A0A9W4UKC2</accession>
<name>A0A9W4UKC2_9PLEO</name>
<evidence type="ECO:0000313" key="3">
    <source>
        <dbReference type="Proteomes" id="UP001152607"/>
    </source>
</evidence>
<proteinExistence type="predicted"/>
<evidence type="ECO:0000313" key="2">
    <source>
        <dbReference type="EMBL" id="CAI6335818.1"/>
    </source>
</evidence>
<gene>
    <name evidence="2" type="ORF">PDIGIT_LOCUS8904</name>
</gene>